<reference evidence="1" key="1">
    <citation type="submission" date="2022-11" db="EMBL/GenBank/DDBJ databases">
        <title>Centuries of genome instability and evolution in soft-shell clam transmissible cancer (bioRxiv).</title>
        <authorList>
            <person name="Hart S.F.M."/>
            <person name="Yonemitsu M.A."/>
            <person name="Giersch R.M."/>
            <person name="Beal B.F."/>
            <person name="Arriagada G."/>
            <person name="Davis B.W."/>
            <person name="Ostrander E.A."/>
            <person name="Goff S.P."/>
            <person name="Metzger M.J."/>
        </authorList>
    </citation>
    <scope>NUCLEOTIDE SEQUENCE</scope>
    <source>
        <strain evidence="1">MELC-2E11</strain>
        <tissue evidence="1">Siphon/mantle</tissue>
    </source>
</reference>
<gene>
    <name evidence="1" type="ORF">MAR_008486</name>
</gene>
<protein>
    <submittedName>
        <fullName evidence="1">SIAE-like protein</fullName>
    </submittedName>
</protein>
<dbReference type="Proteomes" id="UP001164746">
    <property type="component" value="Chromosome 4"/>
</dbReference>
<dbReference type="PANTHER" id="PTHR22901">
    <property type="entry name" value="SIALATE O-ACETYLESTERASE"/>
    <property type="match status" value="1"/>
</dbReference>
<evidence type="ECO:0000313" key="1">
    <source>
        <dbReference type="EMBL" id="WAR01928.1"/>
    </source>
</evidence>
<sequence length="282" mass="30358">MNGAIRFANYYNNHMVLQRAPQRANIWGFGTAGVAVNVKIDGLVVSTINVGADGVWKTLLPATTAGGPHNVSVTSSDGGAALSDVMFGDVWVCSGQSNMEFSLYGITNFTAYINAAQSLHNIRLFRTEHKVADVPQLAPHLQRPLGLVETNWGGTPVESWSSPDALAKCPQQKRRAINAYTPSALWNGMVAPLLPMTIYGAIWYQDQDFVSKEVKGKLDAAKRTGSGAIKLSPAEEVLADHLRDVNPRQIDGIPGGVDTHQIVMDGASGSTVEKTNFQKEVL</sequence>
<proteinExistence type="predicted"/>
<evidence type="ECO:0000313" key="2">
    <source>
        <dbReference type="Proteomes" id="UP001164746"/>
    </source>
</evidence>
<dbReference type="SUPFAM" id="SSF52266">
    <property type="entry name" value="SGNH hydrolase"/>
    <property type="match status" value="1"/>
</dbReference>
<dbReference type="InterPro" id="IPR039329">
    <property type="entry name" value="SIAE"/>
</dbReference>
<accession>A0ABY7DZ95</accession>
<dbReference type="Gene3D" id="3.40.50.1110">
    <property type="entry name" value="SGNH hydrolase"/>
    <property type="match status" value="1"/>
</dbReference>
<dbReference type="PANTHER" id="PTHR22901:SF0">
    <property type="entry name" value="SIALATE O-ACETYLESTERASE"/>
    <property type="match status" value="1"/>
</dbReference>
<keyword evidence="2" id="KW-1185">Reference proteome</keyword>
<dbReference type="InterPro" id="IPR036514">
    <property type="entry name" value="SGNH_hydro_sf"/>
</dbReference>
<dbReference type="EMBL" id="CP111015">
    <property type="protein sequence ID" value="WAR01928.1"/>
    <property type="molecule type" value="Genomic_DNA"/>
</dbReference>
<organism evidence="1 2">
    <name type="scientific">Mya arenaria</name>
    <name type="common">Soft-shell clam</name>
    <dbReference type="NCBI Taxonomy" id="6604"/>
    <lineage>
        <taxon>Eukaryota</taxon>
        <taxon>Metazoa</taxon>
        <taxon>Spiralia</taxon>
        <taxon>Lophotrochozoa</taxon>
        <taxon>Mollusca</taxon>
        <taxon>Bivalvia</taxon>
        <taxon>Autobranchia</taxon>
        <taxon>Heteroconchia</taxon>
        <taxon>Euheterodonta</taxon>
        <taxon>Imparidentia</taxon>
        <taxon>Neoheterodontei</taxon>
        <taxon>Myida</taxon>
        <taxon>Myoidea</taxon>
        <taxon>Myidae</taxon>
        <taxon>Mya</taxon>
    </lineage>
</organism>
<name>A0ABY7DZ95_MYAAR</name>